<dbReference type="SUPFAM" id="SSF52540">
    <property type="entry name" value="P-loop containing nucleoside triphosphate hydrolases"/>
    <property type="match status" value="1"/>
</dbReference>
<dbReference type="InterPro" id="IPR002586">
    <property type="entry name" value="CobQ/CobB/MinD/ParA_Nub-bd_dom"/>
</dbReference>
<name>A0A6J6XKV0_9ZZZZ</name>
<dbReference type="GO" id="GO:0005524">
    <property type="term" value="F:ATP binding"/>
    <property type="evidence" value="ECO:0007669"/>
    <property type="project" value="UniProtKB-KW"/>
</dbReference>
<accession>A0A6J6XKV0</accession>
<dbReference type="Pfam" id="PF01656">
    <property type="entry name" value="CbiA"/>
    <property type="match status" value="1"/>
</dbReference>
<dbReference type="CDD" id="cd05387">
    <property type="entry name" value="BY-kinase"/>
    <property type="match status" value="1"/>
</dbReference>
<protein>
    <submittedName>
        <fullName evidence="5">Unannotated protein</fullName>
    </submittedName>
</protein>
<dbReference type="PANTHER" id="PTHR32309">
    <property type="entry name" value="TYROSINE-PROTEIN KINASE"/>
    <property type="match status" value="1"/>
</dbReference>
<feature type="transmembrane region" description="Helical" evidence="3">
    <location>
        <begin position="12"/>
        <end position="31"/>
    </location>
</feature>
<reference evidence="5" key="1">
    <citation type="submission" date="2020-05" db="EMBL/GenBank/DDBJ databases">
        <authorList>
            <person name="Chiriac C."/>
            <person name="Salcher M."/>
            <person name="Ghai R."/>
            <person name="Kavagutti S V."/>
        </authorList>
    </citation>
    <scope>NUCLEOTIDE SEQUENCE</scope>
</reference>
<evidence type="ECO:0000256" key="2">
    <source>
        <dbReference type="ARBA" id="ARBA00022840"/>
    </source>
</evidence>
<organism evidence="5">
    <name type="scientific">freshwater metagenome</name>
    <dbReference type="NCBI Taxonomy" id="449393"/>
    <lineage>
        <taxon>unclassified sequences</taxon>
        <taxon>metagenomes</taxon>
        <taxon>ecological metagenomes</taxon>
    </lineage>
</organism>
<dbReference type="InterPro" id="IPR005702">
    <property type="entry name" value="Wzc-like_C"/>
</dbReference>
<dbReference type="EMBL" id="CAFAAH010000107">
    <property type="protein sequence ID" value="CAB4797402.1"/>
    <property type="molecule type" value="Genomic_DNA"/>
</dbReference>
<dbReference type="InterPro" id="IPR027417">
    <property type="entry name" value="P-loop_NTPase"/>
</dbReference>
<dbReference type="PANTHER" id="PTHR32309:SF31">
    <property type="entry name" value="CAPSULAR EXOPOLYSACCHARIDE FAMILY"/>
    <property type="match status" value="1"/>
</dbReference>
<sequence>MDLAAHFRIIARAWKQILIAGVLVAVAMFFWSNKADRVYEATSLLAVTPSDTGLGINADQATFLAKSYALYAETPRVTAEAAKSSGLNITANDAASLISASAVGDLGFLEVYAKGPSVSDAEQLASAATVALIDAVRAQQTASLAQDIAPIQAQRVVLQKQLSDLPALDPQAASIQANIDALNQVEAERRAQPANRVNVAAGAHAHSTPISPHPTRSAVVAFLLTCILVGELIVASRAIGDRIGRTGDDDADVARITGLPVLGRIPKGEGFETVEAFRVLRTNLMVLEAAGRPRTVAVVSNTQDAGKSFVSINLAQSASALDDKVVLIDADLRRPTIHERLSVPRTPGLTSVLLGSDLSEALRKVAESPFLRVLSSGPPVEDPSAILGARAFRVVLDTLRAVRLVVVDTPPSGLFSDALAVASQCDATIFVLDLKNSKQQQVRQALEELQRAGANVVGVVVNRTEVVNRSAYYEA</sequence>
<keyword evidence="1" id="KW-0547">Nucleotide-binding</keyword>
<dbReference type="AlphaFoldDB" id="A0A6J6XKV0"/>
<dbReference type="Gene3D" id="3.40.50.300">
    <property type="entry name" value="P-loop containing nucleotide triphosphate hydrolases"/>
    <property type="match status" value="1"/>
</dbReference>
<keyword evidence="3" id="KW-0472">Membrane</keyword>
<gene>
    <name evidence="5" type="ORF">UFOPK2996_00868</name>
</gene>
<feature type="domain" description="CobQ/CobB/MinD/ParA nucleotide binding" evidence="4">
    <location>
        <begin position="296"/>
        <end position="468"/>
    </location>
</feature>
<proteinExistence type="predicted"/>
<keyword evidence="3" id="KW-1133">Transmembrane helix</keyword>
<keyword evidence="3" id="KW-0812">Transmembrane</keyword>
<dbReference type="InterPro" id="IPR050445">
    <property type="entry name" value="Bact_polysacc_biosynth/exp"/>
</dbReference>
<dbReference type="NCBIfam" id="TIGR01007">
    <property type="entry name" value="eps_fam"/>
    <property type="match status" value="1"/>
</dbReference>
<evidence type="ECO:0000256" key="1">
    <source>
        <dbReference type="ARBA" id="ARBA00022741"/>
    </source>
</evidence>
<keyword evidence="2" id="KW-0067">ATP-binding</keyword>
<evidence type="ECO:0000256" key="3">
    <source>
        <dbReference type="SAM" id="Phobius"/>
    </source>
</evidence>
<evidence type="ECO:0000259" key="4">
    <source>
        <dbReference type="Pfam" id="PF01656"/>
    </source>
</evidence>
<evidence type="ECO:0000313" key="5">
    <source>
        <dbReference type="EMBL" id="CAB4797402.1"/>
    </source>
</evidence>